<keyword evidence="2" id="KW-1185">Reference proteome</keyword>
<dbReference type="RefSeq" id="WP_108829574.1">
    <property type="nucleotide sequence ID" value="NZ_OMOR01000001.1"/>
</dbReference>
<evidence type="ECO:0000313" key="1">
    <source>
        <dbReference type="EMBL" id="SPH22654.1"/>
    </source>
</evidence>
<dbReference type="SUPFAM" id="SSF52833">
    <property type="entry name" value="Thioredoxin-like"/>
    <property type="match status" value="1"/>
</dbReference>
<dbReference type="AlphaFoldDB" id="A0A2R8BHQ7"/>
<evidence type="ECO:0000313" key="2">
    <source>
        <dbReference type="Proteomes" id="UP000244880"/>
    </source>
</evidence>
<dbReference type="InterPro" id="IPR036249">
    <property type="entry name" value="Thioredoxin-like_sf"/>
</dbReference>
<sequence length="131" mass="14782">MTETTLEPVELLVCTTCKMGRAIEDDALRPGNLLYEAMLKEDLPAHVTVRPTQCFTNCQGGCNIMMRGGNRYAYVYGNLDPETQVEIITDGVTRYYNAADGFVPWRERPEHFRKNCVARIPPLNLPEDAAQ</sequence>
<dbReference type="EMBL" id="OMOR01000001">
    <property type="protein sequence ID" value="SPH22654.1"/>
    <property type="molecule type" value="Genomic_DNA"/>
</dbReference>
<protein>
    <recommendedName>
        <fullName evidence="3">Metal-binding protein</fullName>
    </recommendedName>
</protein>
<dbReference type="Gene3D" id="3.40.30.10">
    <property type="entry name" value="Glutaredoxin"/>
    <property type="match status" value="1"/>
</dbReference>
<dbReference type="Proteomes" id="UP000244880">
    <property type="component" value="Unassembled WGS sequence"/>
</dbReference>
<dbReference type="CDD" id="cd02980">
    <property type="entry name" value="TRX_Fd_family"/>
    <property type="match status" value="1"/>
</dbReference>
<gene>
    <name evidence="1" type="ORF">ASD8599_03397</name>
</gene>
<reference evidence="1 2" key="1">
    <citation type="submission" date="2018-03" db="EMBL/GenBank/DDBJ databases">
        <authorList>
            <person name="Keele B.F."/>
        </authorList>
    </citation>
    <scope>NUCLEOTIDE SEQUENCE [LARGE SCALE GENOMIC DNA]</scope>
    <source>
        <strain evidence="1 2">CECT 8599</strain>
    </source>
</reference>
<dbReference type="InterPro" id="IPR012863">
    <property type="entry name" value="DUF1636"/>
</dbReference>
<organism evidence="1 2">
    <name type="scientific">Ascidiaceihabitans donghaensis</name>
    <dbReference type="NCBI Taxonomy" id="1510460"/>
    <lineage>
        <taxon>Bacteria</taxon>
        <taxon>Pseudomonadati</taxon>
        <taxon>Pseudomonadota</taxon>
        <taxon>Alphaproteobacteria</taxon>
        <taxon>Rhodobacterales</taxon>
        <taxon>Paracoccaceae</taxon>
        <taxon>Ascidiaceihabitans</taxon>
    </lineage>
</organism>
<dbReference type="OrthoDB" id="424426at2"/>
<dbReference type="Pfam" id="PF07845">
    <property type="entry name" value="DUF1636"/>
    <property type="match status" value="1"/>
</dbReference>
<accession>A0A2R8BHQ7</accession>
<name>A0A2R8BHQ7_9RHOB</name>
<proteinExistence type="predicted"/>
<evidence type="ECO:0008006" key="3">
    <source>
        <dbReference type="Google" id="ProtNLM"/>
    </source>
</evidence>